<proteinExistence type="predicted"/>
<name>H2BDJ1_9CAUD</name>
<evidence type="ECO:0000313" key="1">
    <source>
        <dbReference type="EMBL" id="AEX55958.1"/>
    </source>
</evidence>
<reference evidence="1 2" key="1">
    <citation type="submission" date="2010-12" db="EMBL/GenBank/DDBJ databases">
        <authorList>
            <person name="Kropinski A.M."/>
            <person name="Krylov V."/>
            <person name="Pleteneva E."/>
            <person name="Shaburova O."/>
            <person name="Bourkaltseva M."/>
            <person name="Krylov S.V."/>
            <person name="Miroshnikov K."/>
        </authorList>
    </citation>
    <scope>NUCLEOTIDE SEQUENCE [LARGE SCALE GENOMIC DNA]</scope>
</reference>
<dbReference type="EMBL" id="HQ711985">
    <property type="protein sequence ID" value="AEX55958.1"/>
    <property type="molecule type" value="Genomic_DNA"/>
</dbReference>
<dbReference type="OrthoDB" id="34554at10239"/>
<accession>H2BDJ1</accession>
<dbReference type="RefSeq" id="YP_005098290.1">
    <property type="nucleotide sequence ID" value="NC_016765.1"/>
</dbReference>
<organism evidence="1 2">
    <name type="scientific">Pseudomonas phage PMG1</name>
    <dbReference type="NCBI Taxonomy" id="2992927"/>
    <lineage>
        <taxon>Viruses</taxon>
        <taxon>Duplodnaviria</taxon>
        <taxon>Heunggongvirae</taxon>
        <taxon>Uroviricota</taxon>
        <taxon>Caudoviricetes</taxon>
        <taxon>Detrevirus</taxon>
        <taxon>Detrevirus PMG1</taxon>
    </lineage>
</organism>
<protein>
    <submittedName>
        <fullName evidence="1">Uncharacterized protein</fullName>
    </submittedName>
</protein>
<evidence type="ECO:0000313" key="2">
    <source>
        <dbReference type="Proteomes" id="UP000007744"/>
    </source>
</evidence>
<gene>
    <name evidence="1" type="ORF">PMG1_00087</name>
</gene>
<keyword evidence="2" id="KW-1185">Reference proteome</keyword>
<dbReference type="GeneID" id="11605193"/>
<dbReference type="Proteomes" id="UP000007744">
    <property type="component" value="Segment"/>
</dbReference>
<sequence>MEARHGVNAQADALRGYAAATFSGRYGQFTAMSDSAPVTPNHACGRRKQGSPLVIKAKAPAPCSAGVTPGSPAPIPRL</sequence>
<dbReference type="KEGG" id="vg:11605193"/>